<organism evidence="6 7">
    <name type="scientific">Antiquaquibacter oligotrophicus</name>
    <dbReference type="NCBI Taxonomy" id="2880260"/>
    <lineage>
        <taxon>Bacteria</taxon>
        <taxon>Bacillati</taxon>
        <taxon>Actinomycetota</taxon>
        <taxon>Actinomycetes</taxon>
        <taxon>Micrococcales</taxon>
        <taxon>Microbacteriaceae</taxon>
        <taxon>Antiquaquibacter</taxon>
    </lineage>
</organism>
<gene>
    <name evidence="6" type="ORF">M2152_001290</name>
</gene>
<dbReference type="InterPro" id="IPR050194">
    <property type="entry name" value="Glycosyltransferase_grp1"/>
</dbReference>
<evidence type="ECO:0000256" key="1">
    <source>
        <dbReference type="ARBA" id="ARBA00021292"/>
    </source>
</evidence>
<feature type="domain" description="Glycosyltransferase subfamily 4-like N-terminal" evidence="5">
    <location>
        <begin position="29"/>
        <end position="209"/>
    </location>
</feature>
<proteinExistence type="predicted"/>
<dbReference type="Gene3D" id="3.40.50.2000">
    <property type="entry name" value="Glycogen Phosphorylase B"/>
    <property type="match status" value="2"/>
</dbReference>
<sequence>MADISRRTFDENSPRLRVLIGADTFAPEINGAASFIARLAAGLVIRGHDVHIMAPSYDGRLGAIEEVHEGQRMTVHRVRSWRWYPHPTFRFLLPWRVKAESARILDLVKPDVIHFQSHIVVGRGLTIEGAKRGIRLIGTNHFMPENLLDHAIIIPPFLRRWAIRRAWAAADRSFSRAERVSTPTQKAAEYLEKNTSIRGVLAISCGIDAHNYVPSFDPADENLIVFLGRIVDEKQIDKLIRAFAKLSPELNAKLQIMGTGDQEHRLKTLASQLRVADRVRFEGRVTDEFIRDSLTKAKVFAMPSIAELQSISTMEAMASGLPIVAADAMALPHLVHDGENGFLFTPGNVDELAEKLTRVLTMPQDELERFKRESLSIVEAHDIQRTLNTFEALYRGEPV</sequence>
<dbReference type="RefSeq" id="WP_322133430.1">
    <property type="nucleotide sequence ID" value="NZ_CP085036.1"/>
</dbReference>
<comment type="caution">
    <text evidence="6">The sequence shown here is derived from an EMBL/GenBank/DDBJ whole genome shotgun (WGS) entry which is preliminary data.</text>
</comment>
<dbReference type="SUPFAM" id="SSF53756">
    <property type="entry name" value="UDP-Glycosyltransferase/glycogen phosphorylase"/>
    <property type="match status" value="1"/>
</dbReference>
<evidence type="ECO:0000259" key="4">
    <source>
        <dbReference type="Pfam" id="PF00534"/>
    </source>
</evidence>
<keyword evidence="2" id="KW-0328">Glycosyltransferase</keyword>
<evidence type="ECO:0000256" key="2">
    <source>
        <dbReference type="ARBA" id="ARBA00022676"/>
    </source>
</evidence>
<dbReference type="Pfam" id="PF13439">
    <property type="entry name" value="Glyco_transf_4"/>
    <property type="match status" value="1"/>
</dbReference>
<dbReference type="PANTHER" id="PTHR45947:SF3">
    <property type="entry name" value="SULFOQUINOVOSYL TRANSFERASE SQD2"/>
    <property type="match status" value="1"/>
</dbReference>
<evidence type="ECO:0000313" key="6">
    <source>
        <dbReference type="EMBL" id="MDH6181108.1"/>
    </source>
</evidence>
<keyword evidence="3" id="KW-0808">Transferase</keyword>
<accession>A0ABT6KM67</accession>
<name>A0ABT6KM67_9MICO</name>
<dbReference type="InterPro" id="IPR028098">
    <property type="entry name" value="Glyco_trans_4-like_N"/>
</dbReference>
<protein>
    <recommendedName>
        <fullName evidence="1">D-inositol 3-phosphate glycosyltransferase</fullName>
    </recommendedName>
</protein>
<dbReference type="Pfam" id="PF00534">
    <property type="entry name" value="Glycos_transf_1"/>
    <property type="match status" value="1"/>
</dbReference>
<dbReference type="PANTHER" id="PTHR45947">
    <property type="entry name" value="SULFOQUINOVOSYL TRANSFERASE SQD2"/>
    <property type="match status" value="1"/>
</dbReference>
<feature type="domain" description="Glycosyl transferase family 1" evidence="4">
    <location>
        <begin position="218"/>
        <end position="372"/>
    </location>
</feature>
<reference evidence="6 7" key="1">
    <citation type="submission" date="2023-04" db="EMBL/GenBank/DDBJ databases">
        <title>Genome Encyclopedia of Bacteria and Archaea VI: Functional Genomics of Type Strains.</title>
        <authorList>
            <person name="Whitman W."/>
        </authorList>
    </citation>
    <scope>NUCLEOTIDE SEQUENCE [LARGE SCALE GENOMIC DNA]</scope>
    <source>
        <strain evidence="6 7">SG_E_30_P1</strain>
    </source>
</reference>
<evidence type="ECO:0000313" key="7">
    <source>
        <dbReference type="Proteomes" id="UP001160142"/>
    </source>
</evidence>
<evidence type="ECO:0000256" key="3">
    <source>
        <dbReference type="ARBA" id="ARBA00022679"/>
    </source>
</evidence>
<keyword evidence="7" id="KW-1185">Reference proteome</keyword>
<dbReference type="EMBL" id="JARXVQ010000001">
    <property type="protein sequence ID" value="MDH6181108.1"/>
    <property type="molecule type" value="Genomic_DNA"/>
</dbReference>
<evidence type="ECO:0000259" key="5">
    <source>
        <dbReference type="Pfam" id="PF13439"/>
    </source>
</evidence>
<dbReference type="InterPro" id="IPR001296">
    <property type="entry name" value="Glyco_trans_1"/>
</dbReference>
<dbReference type="Proteomes" id="UP001160142">
    <property type="component" value="Unassembled WGS sequence"/>
</dbReference>